<proteinExistence type="predicted"/>
<dbReference type="Proteomes" id="UP000681722">
    <property type="component" value="Unassembled WGS sequence"/>
</dbReference>
<dbReference type="EMBL" id="CAJNOQ010069351">
    <property type="protein sequence ID" value="CAF1684469.1"/>
    <property type="molecule type" value="Genomic_DNA"/>
</dbReference>
<dbReference type="OrthoDB" id="10043296at2759"/>
<evidence type="ECO:0000313" key="1">
    <source>
        <dbReference type="EMBL" id="CAF1684469.1"/>
    </source>
</evidence>
<gene>
    <name evidence="1" type="ORF">GPM918_LOCUS46691</name>
    <name evidence="2" type="ORF">SRO942_LOCUS51388</name>
</gene>
<dbReference type="Proteomes" id="UP000663829">
    <property type="component" value="Unassembled WGS sequence"/>
</dbReference>
<comment type="caution">
    <text evidence="1">The sequence shown here is derived from an EMBL/GenBank/DDBJ whole genome shotgun (WGS) entry which is preliminary data.</text>
</comment>
<organism evidence="1 3">
    <name type="scientific">Didymodactylos carnosus</name>
    <dbReference type="NCBI Taxonomy" id="1234261"/>
    <lineage>
        <taxon>Eukaryota</taxon>
        <taxon>Metazoa</taxon>
        <taxon>Spiralia</taxon>
        <taxon>Gnathifera</taxon>
        <taxon>Rotifera</taxon>
        <taxon>Eurotatoria</taxon>
        <taxon>Bdelloidea</taxon>
        <taxon>Philodinida</taxon>
        <taxon>Philodinidae</taxon>
        <taxon>Didymodactylos</taxon>
    </lineage>
</organism>
<evidence type="ECO:0000313" key="2">
    <source>
        <dbReference type="EMBL" id="CAF4699191.1"/>
    </source>
</evidence>
<keyword evidence="3" id="KW-1185">Reference proteome</keyword>
<accession>A0A816H602</accession>
<name>A0A816H602_9BILA</name>
<protein>
    <submittedName>
        <fullName evidence="1">Uncharacterized protein</fullName>
    </submittedName>
</protein>
<feature type="non-terminal residue" evidence="1">
    <location>
        <position position="115"/>
    </location>
</feature>
<reference evidence="1" key="1">
    <citation type="submission" date="2021-02" db="EMBL/GenBank/DDBJ databases">
        <authorList>
            <person name="Nowell W R."/>
        </authorList>
    </citation>
    <scope>NUCLEOTIDE SEQUENCE</scope>
</reference>
<sequence length="115" mass="13511">NDFLAWGNGRQELSEFINYGLFPLPPKDNFDDVQQHFRTWYNRTHPHTVGCVLCLAQYHDHDDNDDGILELTPRFEDRILSTSFDMNDDHTECTCDHRPYKDPSQVWSLQRAVAV</sequence>
<evidence type="ECO:0000313" key="3">
    <source>
        <dbReference type="Proteomes" id="UP000663829"/>
    </source>
</evidence>
<dbReference type="EMBL" id="CAJOBC010161629">
    <property type="protein sequence ID" value="CAF4699191.1"/>
    <property type="molecule type" value="Genomic_DNA"/>
</dbReference>
<dbReference type="AlphaFoldDB" id="A0A816H602"/>
<feature type="non-terminal residue" evidence="1">
    <location>
        <position position="1"/>
    </location>
</feature>